<dbReference type="STRING" id="279238.Saro_3227"/>
<feature type="domain" description="Acyltransferase 3" evidence="2">
    <location>
        <begin position="13"/>
        <end position="310"/>
    </location>
</feature>
<dbReference type="RefSeq" id="WP_011446864.1">
    <property type="nucleotide sequence ID" value="NC_007794.1"/>
</dbReference>
<evidence type="ECO:0000259" key="2">
    <source>
        <dbReference type="Pfam" id="PF01757"/>
    </source>
</evidence>
<feature type="transmembrane region" description="Helical" evidence="1">
    <location>
        <begin position="79"/>
        <end position="98"/>
    </location>
</feature>
<reference evidence="4" key="1">
    <citation type="submission" date="2006-01" db="EMBL/GenBank/DDBJ databases">
        <title>Complete sequence of Novosphingobium aromaticivorans DSM 12444.</title>
        <authorList>
            <consortium name="US DOE Joint Genome Institute"/>
            <person name="Copeland A."/>
            <person name="Lucas S."/>
            <person name="Lapidus A."/>
            <person name="Barry K."/>
            <person name="Detter J.C."/>
            <person name="Glavina T."/>
            <person name="Hammon N."/>
            <person name="Israni S."/>
            <person name="Pitluck S."/>
            <person name="Chain P."/>
            <person name="Malfatti S."/>
            <person name="Shin M."/>
            <person name="Vergez L."/>
            <person name="Schmutz J."/>
            <person name="Larimer F."/>
            <person name="Land M."/>
            <person name="Kyrpides N."/>
            <person name="Ivanova N."/>
            <person name="Fredrickson J."/>
            <person name="Balkwill D."/>
            <person name="Romine M.F."/>
            <person name="Richardson P."/>
        </authorList>
    </citation>
    <scope>NUCLEOTIDE SEQUENCE [LARGE SCALE GENOMIC DNA]</scope>
    <source>
        <strain evidence="4">ATCC 700278 / DSM 12444 / CCUG 56034 / CIP 105152 / NBRC 16084 / F199</strain>
    </source>
</reference>
<sequence>MTTQDIQPRDYIPSLDGWRAVSIAIVFLAHAFHSLPVPGGFGVTVFFFISGYLITTLLVREYAKSGTISFLSFYIRRFFRLAPPLLLTMTLAIGLVLAGRAEGTLSPVGLASQVFFFFNYWDATARQADVISGTKIFWSLSVEEHFYFIFPATMLLILKRKASPAVLAAVALVAVFWRIVKFSVLGFDEWQIYALTDTRFDSMLWGSFLAVMMEKRPDLLQGIPRRAIAVAALGGGALILLTFVVRDEFFRSTFRYTVQGVSLVPIFYYSLVYPGTLAYRVLNSKIARQIGVYSYTFYLCHYIILNALIFNGLVERELVAAVWAGSLALAYSALMYHFVELPVRHWRSGLLTTLARSRTSAREAEARP</sequence>
<proteinExistence type="predicted"/>
<dbReference type="GO" id="GO:0000271">
    <property type="term" value="P:polysaccharide biosynthetic process"/>
    <property type="evidence" value="ECO:0007669"/>
    <property type="project" value="TreeGrafter"/>
</dbReference>
<dbReference type="GO" id="GO:0016020">
    <property type="term" value="C:membrane"/>
    <property type="evidence" value="ECO:0007669"/>
    <property type="project" value="TreeGrafter"/>
</dbReference>
<dbReference type="KEGG" id="nar:Saro_3227"/>
<dbReference type="AlphaFoldDB" id="Q2G3B1"/>
<dbReference type="HOGENOM" id="CLU_005679_1_2_5"/>
<keyword evidence="1" id="KW-0812">Transmembrane</keyword>
<dbReference type="InterPro" id="IPR002656">
    <property type="entry name" value="Acyl_transf_3_dom"/>
</dbReference>
<feature type="transmembrane region" description="Helical" evidence="1">
    <location>
        <begin position="165"/>
        <end position="184"/>
    </location>
</feature>
<feature type="transmembrane region" description="Helical" evidence="1">
    <location>
        <begin position="223"/>
        <end position="246"/>
    </location>
</feature>
<feature type="transmembrane region" description="Helical" evidence="1">
    <location>
        <begin position="295"/>
        <end position="314"/>
    </location>
</feature>
<dbReference type="GO" id="GO:0016747">
    <property type="term" value="F:acyltransferase activity, transferring groups other than amino-acyl groups"/>
    <property type="evidence" value="ECO:0007669"/>
    <property type="project" value="InterPro"/>
</dbReference>
<feature type="transmembrane region" description="Helical" evidence="1">
    <location>
        <begin position="41"/>
        <end position="59"/>
    </location>
</feature>
<gene>
    <name evidence="3" type="ordered locus">Saro_3227</name>
</gene>
<evidence type="ECO:0000313" key="3">
    <source>
        <dbReference type="EMBL" id="ABD27662.1"/>
    </source>
</evidence>
<name>Q2G3B1_NOVAD</name>
<evidence type="ECO:0000256" key="1">
    <source>
        <dbReference type="SAM" id="Phobius"/>
    </source>
</evidence>
<feature type="transmembrane region" description="Helical" evidence="1">
    <location>
        <begin position="136"/>
        <end position="158"/>
    </location>
</feature>
<feature type="transmembrane region" description="Helical" evidence="1">
    <location>
        <begin position="320"/>
        <end position="339"/>
    </location>
</feature>
<dbReference type="PANTHER" id="PTHR23028">
    <property type="entry name" value="ACETYLTRANSFERASE"/>
    <property type="match status" value="1"/>
</dbReference>
<keyword evidence="1" id="KW-1133">Transmembrane helix</keyword>
<dbReference type="Proteomes" id="UP000009134">
    <property type="component" value="Chromosome"/>
</dbReference>
<keyword evidence="1" id="KW-0472">Membrane</keyword>
<dbReference type="eggNOG" id="COG1835">
    <property type="taxonomic scope" value="Bacteria"/>
</dbReference>
<dbReference type="InterPro" id="IPR050879">
    <property type="entry name" value="Acyltransferase_3"/>
</dbReference>
<evidence type="ECO:0000313" key="4">
    <source>
        <dbReference type="Proteomes" id="UP000009134"/>
    </source>
</evidence>
<organism evidence="3 4">
    <name type="scientific">Novosphingobium aromaticivorans (strain ATCC 700278 / DSM 12444 / CCUG 56034 / CIP 105152 / NBRC 16084 / F199)</name>
    <dbReference type="NCBI Taxonomy" id="279238"/>
    <lineage>
        <taxon>Bacteria</taxon>
        <taxon>Pseudomonadati</taxon>
        <taxon>Pseudomonadota</taxon>
        <taxon>Alphaproteobacteria</taxon>
        <taxon>Sphingomonadales</taxon>
        <taxon>Sphingomonadaceae</taxon>
        <taxon>Novosphingobium</taxon>
    </lineage>
</organism>
<dbReference type="Pfam" id="PF01757">
    <property type="entry name" value="Acyl_transf_3"/>
    <property type="match status" value="1"/>
</dbReference>
<keyword evidence="4" id="KW-1185">Reference proteome</keyword>
<feature type="transmembrane region" description="Helical" evidence="1">
    <location>
        <begin position="266"/>
        <end position="283"/>
    </location>
</feature>
<keyword evidence="3" id="KW-0808">Transferase</keyword>
<dbReference type="EMBL" id="CP000248">
    <property type="protein sequence ID" value="ABD27662.1"/>
    <property type="molecule type" value="Genomic_DNA"/>
</dbReference>
<dbReference type="PANTHER" id="PTHR23028:SF53">
    <property type="entry name" value="ACYL_TRANSF_3 DOMAIN-CONTAINING PROTEIN"/>
    <property type="match status" value="1"/>
</dbReference>
<protein>
    <submittedName>
        <fullName evidence="3">Acyltransferase 3</fullName>
    </submittedName>
</protein>
<accession>Q2G3B1</accession>
<keyword evidence="3" id="KW-0012">Acyltransferase</keyword>